<evidence type="ECO:0000313" key="2">
    <source>
        <dbReference type="Proteomes" id="UP000001029"/>
    </source>
</evidence>
<dbReference type="Proteomes" id="UP000001029">
    <property type="component" value="Chromosome"/>
</dbReference>
<dbReference type="InterPro" id="IPR038116">
    <property type="entry name" value="TrpR-like_sf"/>
</dbReference>
<dbReference type="KEGG" id="emi:Emin_0713"/>
<dbReference type="AlphaFoldDB" id="B2KCM2"/>
<dbReference type="PIRSF" id="PIRSF012508">
    <property type="entry name" value="YerC"/>
    <property type="match status" value="1"/>
</dbReference>
<dbReference type="EMBL" id="CP001055">
    <property type="protein sequence ID" value="ACC98268.1"/>
    <property type="molecule type" value="Genomic_DNA"/>
</dbReference>
<proteinExistence type="predicted"/>
<dbReference type="NCBIfam" id="TIGR02531">
    <property type="entry name" value="yecD_yerC"/>
    <property type="match status" value="1"/>
</dbReference>
<dbReference type="OrthoDB" id="2621539at2"/>
<gene>
    <name evidence="1" type="ordered locus">Emin_0713</name>
</gene>
<dbReference type="InterPro" id="IPR010921">
    <property type="entry name" value="Trp_repressor/repl_initiator"/>
</dbReference>
<evidence type="ECO:0000313" key="1">
    <source>
        <dbReference type="EMBL" id="ACC98268.1"/>
    </source>
</evidence>
<keyword evidence="2" id="KW-1185">Reference proteome</keyword>
<dbReference type="PANTHER" id="PTHR40080:SF1">
    <property type="entry name" value="TRPR-LIKE PROTEIN YERC_YECD"/>
    <property type="match status" value="1"/>
</dbReference>
<dbReference type="STRING" id="445932.Emin_0713"/>
<sequence length="90" mass="10431">MKKHLSLFKALLLLKNEKEVEKFLKDICTPSELRDLQERWLVAQMLEEGDSYRGINEATGISTTTVGRVARFLNDENYGGYKLILERVKK</sequence>
<protein>
    <submittedName>
        <fullName evidence="1">Trp operon repressor</fullName>
    </submittedName>
</protein>
<dbReference type="Gene3D" id="1.10.1270.10">
    <property type="entry name" value="TrpR-like"/>
    <property type="match status" value="1"/>
</dbReference>
<reference evidence="1 2" key="1">
    <citation type="journal article" date="2009" name="Appl. Environ. Microbiol.">
        <title>Genomic analysis of 'Elusimicrobium minutum,' the first cultivated representative of the phylum 'Elusimicrobia' (formerly termite group 1).</title>
        <authorList>
            <person name="Herlemann D.P.R."/>
            <person name="Geissinger O."/>
            <person name="Ikeda-Ohtsubo W."/>
            <person name="Kunin V."/>
            <person name="Sun H."/>
            <person name="Lapidus A."/>
            <person name="Hugenholtz P."/>
            <person name="Brune A."/>
        </authorList>
    </citation>
    <scope>NUCLEOTIDE SEQUENCE [LARGE SCALE GENOMIC DNA]</scope>
    <source>
        <strain evidence="1 2">Pei191</strain>
    </source>
</reference>
<name>B2KCM2_ELUMP</name>
<dbReference type="PANTHER" id="PTHR40080">
    <property type="entry name" value="LMO1763 PROTEIN"/>
    <property type="match status" value="1"/>
</dbReference>
<dbReference type="GO" id="GO:0043565">
    <property type="term" value="F:sequence-specific DNA binding"/>
    <property type="evidence" value="ECO:0007669"/>
    <property type="project" value="InterPro"/>
</dbReference>
<dbReference type="Pfam" id="PF01371">
    <property type="entry name" value="Trp_repressor"/>
    <property type="match status" value="1"/>
</dbReference>
<organism evidence="1 2">
    <name type="scientific">Elusimicrobium minutum (strain Pei191)</name>
    <dbReference type="NCBI Taxonomy" id="445932"/>
    <lineage>
        <taxon>Bacteria</taxon>
        <taxon>Pseudomonadati</taxon>
        <taxon>Elusimicrobiota</taxon>
        <taxon>Elusimicrobia</taxon>
        <taxon>Elusimicrobiales</taxon>
        <taxon>Elusimicrobiaceae</taxon>
        <taxon>Elusimicrobium</taxon>
    </lineage>
</organism>
<dbReference type="InterPro" id="IPR000831">
    <property type="entry name" value="Trp_repress"/>
</dbReference>
<dbReference type="RefSeq" id="WP_012414883.1">
    <property type="nucleotide sequence ID" value="NC_010644.1"/>
</dbReference>
<dbReference type="InterPro" id="IPR013368">
    <property type="entry name" value="YecD_YerC"/>
</dbReference>
<accession>B2KCM2</accession>
<dbReference type="GO" id="GO:0003700">
    <property type="term" value="F:DNA-binding transcription factor activity"/>
    <property type="evidence" value="ECO:0007669"/>
    <property type="project" value="InterPro"/>
</dbReference>
<dbReference type="SUPFAM" id="SSF48295">
    <property type="entry name" value="TrpR-like"/>
    <property type="match status" value="1"/>
</dbReference>
<dbReference type="HOGENOM" id="CLU_147939_1_1_0"/>